<keyword evidence="5 6" id="KW-0472">Membrane</keyword>
<feature type="transmembrane region" description="Helical" evidence="6">
    <location>
        <begin position="302"/>
        <end position="325"/>
    </location>
</feature>
<dbReference type="PANTHER" id="PTHR11101:SF80">
    <property type="entry name" value="PHOSPHATE TRANSPORTER"/>
    <property type="match status" value="1"/>
</dbReference>
<evidence type="ECO:0000313" key="7">
    <source>
        <dbReference type="EMBL" id="CCH68948.1"/>
    </source>
</evidence>
<dbReference type="eggNOG" id="COG0306">
    <property type="taxonomic scope" value="Bacteria"/>
</dbReference>
<evidence type="ECO:0000256" key="5">
    <source>
        <dbReference type="ARBA" id="ARBA00023136"/>
    </source>
</evidence>
<dbReference type="Pfam" id="PF01384">
    <property type="entry name" value="PHO4"/>
    <property type="match status" value="1"/>
</dbReference>
<evidence type="ECO:0000256" key="3">
    <source>
        <dbReference type="ARBA" id="ARBA00022692"/>
    </source>
</evidence>
<keyword evidence="4 6" id="KW-1133">Transmembrane helix</keyword>
<feature type="transmembrane region" description="Helical" evidence="6">
    <location>
        <begin position="41"/>
        <end position="61"/>
    </location>
</feature>
<sequence>MDLPLVLVVALALIFGYTNGFHDAANAIATSVSTRALTPRIALALGAAANLVGAFFGTRVAETVGEGILEPEGLGLAPVAGALVGAIGWNLVTWWRGLPSSSSHALIGGLVGAAVATGADVRWTPVVELVIAPMLLSPLLGLALGWTLMTAIAWIFRHRDRPSSARGFRSAQTVSAAAMAFGHGMQDAAKVSGVVVLALMASGNRPSQGTDIPLWVVGLSGLAMSIGTYAGGWRIMRTLGSRIVPLTPPQGFAAETAAAITLAIATALRAPISTTYTITSGIIGVGTATNSRAVRWDVGRDILTAWLLTLPGAALAAAASAWLFALA</sequence>
<keyword evidence="2" id="KW-0813">Transport</keyword>
<dbReference type="PANTHER" id="PTHR11101">
    <property type="entry name" value="PHOSPHATE TRANSPORTER"/>
    <property type="match status" value="1"/>
</dbReference>
<keyword evidence="8" id="KW-1185">Reference proteome</keyword>
<comment type="caution">
    <text evidence="7">The sequence shown here is derived from an EMBL/GenBank/DDBJ whole genome shotgun (WGS) entry which is preliminary data.</text>
</comment>
<evidence type="ECO:0000256" key="1">
    <source>
        <dbReference type="ARBA" id="ARBA00004141"/>
    </source>
</evidence>
<feature type="transmembrane region" description="Helical" evidence="6">
    <location>
        <begin position="130"/>
        <end position="156"/>
    </location>
</feature>
<keyword evidence="3 6" id="KW-0812">Transmembrane</keyword>
<dbReference type="GO" id="GO:0005315">
    <property type="term" value="F:phosphate transmembrane transporter activity"/>
    <property type="evidence" value="ECO:0007669"/>
    <property type="project" value="InterPro"/>
</dbReference>
<evidence type="ECO:0000256" key="4">
    <source>
        <dbReference type="ARBA" id="ARBA00022989"/>
    </source>
</evidence>
<dbReference type="Proteomes" id="UP000013167">
    <property type="component" value="Unassembled WGS sequence"/>
</dbReference>
<dbReference type="OrthoDB" id="9779554at2"/>
<feature type="transmembrane region" description="Helical" evidence="6">
    <location>
        <begin position="212"/>
        <end position="232"/>
    </location>
</feature>
<dbReference type="AlphaFoldDB" id="N0DXR3"/>
<feature type="transmembrane region" description="Helical" evidence="6">
    <location>
        <begin position="73"/>
        <end position="92"/>
    </location>
</feature>
<accession>N0DXR3</accession>
<dbReference type="InterPro" id="IPR001204">
    <property type="entry name" value="Phos_transporter"/>
</dbReference>
<organism evidence="7 8">
    <name type="scientific">Phycicoccus elongatus Lp2</name>
    <dbReference type="NCBI Taxonomy" id="1193181"/>
    <lineage>
        <taxon>Bacteria</taxon>
        <taxon>Bacillati</taxon>
        <taxon>Actinomycetota</taxon>
        <taxon>Actinomycetes</taxon>
        <taxon>Micrococcales</taxon>
        <taxon>Intrasporangiaceae</taxon>
        <taxon>Phycicoccus</taxon>
    </lineage>
</organism>
<evidence type="ECO:0000256" key="6">
    <source>
        <dbReference type="SAM" id="Phobius"/>
    </source>
</evidence>
<dbReference type="RefSeq" id="WP_010851802.1">
    <property type="nucleotide sequence ID" value="NZ_HF570956.1"/>
</dbReference>
<evidence type="ECO:0000313" key="8">
    <source>
        <dbReference type="Proteomes" id="UP000013167"/>
    </source>
</evidence>
<proteinExistence type="predicted"/>
<dbReference type="EMBL" id="CAIZ01000031">
    <property type="protein sequence ID" value="CCH68948.1"/>
    <property type="molecule type" value="Genomic_DNA"/>
</dbReference>
<reference evidence="7 8" key="1">
    <citation type="journal article" date="2013" name="ISME J.">
        <title>A metabolic model for members of the genus Tetrasphaera involved in enhanced biological phosphorus removal.</title>
        <authorList>
            <person name="Kristiansen R."/>
            <person name="Nguyen H.T.T."/>
            <person name="Saunders A.M."/>
            <person name="Nielsen J.L."/>
            <person name="Wimmer R."/>
            <person name="Le V.Q."/>
            <person name="McIlroy S.J."/>
            <person name="Petrovski S."/>
            <person name="Seviour R.J."/>
            <person name="Calteau A."/>
            <person name="Nielsen K.L."/>
            <person name="Nielsen P.H."/>
        </authorList>
    </citation>
    <scope>NUCLEOTIDE SEQUENCE [LARGE SCALE GENOMIC DNA]</scope>
    <source>
        <strain evidence="7 8">Lp2</strain>
    </source>
</reference>
<gene>
    <name evidence="7" type="primary">pit</name>
    <name evidence="7" type="ORF">BN10_1260007</name>
</gene>
<dbReference type="GO" id="GO:0035435">
    <property type="term" value="P:phosphate ion transmembrane transport"/>
    <property type="evidence" value="ECO:0007669"/>
    <property type="project" value="TreeGrafter"/>
</dbReference>
<dbReference type="GO" id="GO:0016020">
    <property type="term" value="C:membrane"/>
    <property type="evidence" value="ECO:0007669"/>
    <property type="project" value="UniProtKB-SubCell"/>
</dbReference>
<evidence type="ECO:0000256" key="2">
    <source>
        <dbReference type="ARBA" id="ARBA00022448"/>
    </source>
</evidence>
<comment type="subcellular location">
    <subcellularLocation>
        <location evidence="1">Membrane</location>
        <topology evidence="1">Multi-pass membrane protein</topology>
    </subcellularLocation>
</comment>
<protein>
    <submittedName>
        <fullName evidence="7">Low-affinity inorganic phosphate transporter</fullName>
    </submittedName>
</protein>
<name>N0DXR3_9MICO</name>
<dbReference type="STRING" id="1193181.BN10_1260007"/>
<dbReference type="HOGENOM" id="CLU_015355_1_1_11"/>